<gene>
    <name evidence="5" type="ORF">NE695_11395</name>
</gene>
<dbReference type="InterPro" id="IPR001387">
    <property type="entry name" value="Cro/C1-type_HTH"/>
</dbReference>
<dbReference type="InterPro" id="IPR010982">
    <property type="entry name" value="Lambda_DNA-bd_dom_sf"/>
</dbReference>
<proteinExistence type="predicted"/>
<keyword evidence="2" id="KW-0238">DNA-binding</keyword>
<keyword evidence="3" id="KW-0804">Transcription</keyword>
<dbReference type="InterPro" id="IPR015927">
    <property type="entry name" value="Peptidase_S24_S26A/B/C"/>
</dbReference>
<dbReference type="CDD" id="cd06529">
    <property type="entry name" value="S24_LexA-like"/>
    <property type="match status" value="1"/>
</dbReference>
<dbReference type="Pfam" id="PF01381">
    <property type="entry name" value="HTH_3"/>
    <property type="match status" value="1"/>
</dbReference>
<comment type="caution">
    <text evidence="5">The sequence shown here is derived from an EMBL/GenBank/DDBJ whole genome shotgun (WGS) entry which is preliminary data.</text>
</comment>
<dbReference type="GeneID" id="90532515"/>
<evidence type="ECO:0000256" key="2">
    <source>
        <dbReference type="ARBA" id="ARBA00023125"/>
    </source>
</evidence>
<keyword evidence="1" id="KW-0805">Transcription regulation</keyword>
<dbReference type="SUPFAM" id="SSF47413">
    <property type="entry name" value="lambda repressor-like DNA-binding domains"/>
    <property type="match status" value="1"/>
</dbReference>
<dbReference type="Proteomes" id="UP001524473">
    <property type="component" value="Unassembled WGS sequence"/>
</dbReference>
<dbReference type="SUPFAM" id="SSF51306">
    <property type="entry name" value="LexA/Signal peptidase"/>
    <property type="match status" value="1"/>
</dbReference>
<evidence type="ECO:0000256" key="3">
    <source>
        <dbReference type="ARBA" id="ARBA00023163"/>
    </source>
</evidence>
<sequence length="240" mass="27222">MNTLGERIREARDKMGLYQGQLGMALGVSGAVISNWEKGLNKPDADKLVRLCEVLNVPIAYLLDCWTGGEARFSMDEWTRVKKYRVLDLHGKKIVDTVLDEEYARMTRHDDALVEHRDNITYINCYDLAVSAGTGEPLGDTYYKTRLEIPTERVPENAHYCLRVNGDSMEPAYRDGDIVFVERLDGSVSEGEIGIFFLNGEGFIKRLGDHRLISLNEKYPPILISDYDRLDCQGRVLGKL</sequence>
<keyword evidence="6" id="KW-1185">Reference proteome</keyword>
<feature type="domain" description="HTH cro/C1-type" evidence="4">
    <location>
        <begin position="8"/>
        <end position="62"/>
    </location>
</feature>
<dbReference type="RefSeq" id="WP_066864128.1">
    <property type="nucleotide sequence ID" value="NZ_CABKVV010000013.1"/>
</dbReference>
<name>A0ABT1S0Q4_9FIRM</name>
<dbReference type="CDD" id="cd00093">
    <property type="entry name" value="HTH_XRE"/>
    <property type="match status" value="1"/>
</dbReference>
<dbReference type="Gene3D" id="1.10.260.40">
    <property type="entry name" value="lambda repressor-like DNA-binding domains"/>
    <property type="match status" value="1"/>
</dbReference>
<dbReference type="InterPro" id="IPR039418">
    <property type="entry name" value="LexA-like"/>
</dbReference>
<dbReference type="EMBL" id="JANFZH010000025">
    <property type="protein sequence ID" value="MCQ4840516.1"/>
    <property type="molecule type" value="Genomic_DNA"/>
</dbReference>
<accession>A0ABT1S0Q4</accession>
<dbReference type="InterPro" id="IPR036286">
    <property type="entry name" value="LexA/Signal_pep-like_sf"/>
</dbReference>
<organism evidence="5 6">
    <name type="scientific">Neglectibacter timonensis</name>
    <dbReference type="NCBI Taxonomy" id="1776382"/>
    <lineage>
        <taxon>Bacteria</taxon>
        <taxon>Bacillati</taxon>
        <taxon>Bacillota</taxon>
        <taxon>Clostridia</taxon>
        <taxon>Eubacteriales</taxon>
        <taxon>Oscillospiraceae</taxon>
        <taxon>Neglectibacter</taxon>
    </lineage>
</organism>
<dbReference type="SMART" id="SM00530">
    <property type="entry name" value="HTH_XRE"/>
    <property type="match status" value="1"/>
</dbReference>
<evidence type="ECO:0000313" key="6">
    <source>
        <dbReference type="Proteomes" id="UP001524473"/>
    </source>
</evidence>
<evidence type="ECO:0000313" key="5">
    <source>
        <dbReference type="EMBL" id="MCQ4840516.1"/>
    </source>
</evidence>
<reference evidence="5 6" key="1">
    <citation type="submission" date="2022-06" db="EMBL/GenBank/DDBJ databases">
        <title>Isolation of gut microbiota from human fecal samples.</title>
        <authorList>
            <person name="Pamer E.G."/>
            <person name="Barat B."/>
            <person name="Waligurski E."/>
            <person name="Medina S."/>
            <person name="Paddock L."/>
            <person name="Mostad J."/>
        </authorList>
    </citation>
    <scope>NUCLEOTIDE SEQUENCE [LARGE SCALE GENOMIC DNA]</scope>
    <source>
        <strain evidence="5 6">DFI.9.73</strain>
    </source>
</reference>
<evidence type="ECO:0000256" key="1">
    <source>
        <dbReference type="ARBA" id="ARBA00023015"/>
    </source>
</evidence>
<dbReference type="PANTHER" id="PTHR40661:SF3">
    <property type="entry name" value="FELS-1 PROPHAGE TRANSCRIPTIONAL REGULATOR"/>
    <property type="match status" value="1"/>
</dbReference>
<dbReference type="PANTHER" id="PTHR40661">
    <property type="match status" value="1"/>
</dbReference>
<dbReference type="PROSITE" id="PS50943">
    <property type="entry name" value="HTH_CROC1"/>
    <property type="match status" value="1"/>
</dbReference>
<dbReference type="Gene3D" id="2.10.109.10">
    <property type="entry name" value="Umud Fragment, subunit A"/>
    <property type="match status" value="1"/>
</dbReference>
<evidence type="ECO:0000259" key="4">
    <source>
        <dbReference type="PROSITE" id="PS50943"/>
    </source>
</evidence>
<dbReference type="Pfam" id="PF00717">
    <property type="entry name" value="Peptidase_S24"/>
    <property type="match status" value="1"/>
</dbReference>
<protein>
    <submittedName>
        <fullName evidence="5">XRE family transcriptional regulator</fullName>
    </submittedName>
</protein>